<evidence type="ECO:0000256" key="5">
    <source>
        <dbReference type="ARBA" id="ARBA00022825"/>
    </source>
</evidence>
<sequence length="848" mass="95041">MLNPLSTFFHQRSSTKTFTPRNLDDTIYERRQRETIRGFLFRVGKIIGFPEFKEMFPEDYEGSIFDEDLRTIQDNILHSIVTESRHNPGDEEVLLSLTKLVLNSESGLVCHANKVGDTPLHRAAELGQVTLVRAICEHLKGLDNGVQMLQEAIGATNKQGQTCLHVAIDKAVENDGNLSLLNTLIDLADTKTLCAAETSSNHTVLHYLVDYNRCQVDKKVCQVSSCQECETISYVTPDDFMETLRKLVQKDPSVLTVLDVEGQSPYQYHLATVDKNRKSTTDPSELIEQSSKPTLFKHQSPLKVVSQDLQELVEDYLLKLRTRFMPQNPLSQMTLEAHDMLEFNSRLAIVDLKLQSSTAGTVLSDSNGQGFVPAAMMSRDVRDQRRKENAHCLEAVLKWLNDKGVKQIIKLVVRDDKDGPCSDEVIEKCLKIHDIRCLDWQKEDICVQTLLEGQAKNLVEVSLYSSGKDSTFWGWSSNDGLCRLEKLKRVTLNINSDGIETVERINSNAEKFKRRVEGIPERQIHVDYHVDPPRGLEDPSSDKDQKIEDCHSWLKVIKEIRHGVNLARLEEAFNCNPDVKVALIDDGVCPEHELLFESIKEGWPADVSQHSKKPFYTSDNGHGTAMATYIQFVCPGVRLYVAKLDPESQETRAASAAEAVKWAVEHEVHVISMSWTVEITKKNEKQIEAFEAQIREAASRNIIMFCSGRDEAWNESSKSSYPAGCDTKKVYRVGSSDPYGNMSTWVNAGSVDYLLPGEALFPGDKLRGSSASTALASGLAALIIWCFEATGAGTDVVKRPDGMKKLLDSMVKGNKYLNILEFLNDNVSGDLNMAERVVAASKLRLKLP</sequence>
<dbReference type="InterPro" id="IPR000209">
    <property type="entry name" value="Peptidase_S8/S53_dom"/>
</dbReference>
<dbReference type="AlphaFoldDB" id="A0A1E3BB83"/>
<comment type="similarity">
    <text evidence="1">Belongs to the peptidase S8 family.</text>
</comment>
<keyword evidence="4" id="KW-0378">Hydrolase</keyword>
<dbReference type="InterPro" id="IPR002110">
    <property type="entry name" value="Ankyrin_rpt"/>
</dbReference>
<feature type="domain" description="Peptidase S8/S53" evidence="7">
    <location>
        <begin position="578"/>
        <end position="784"/>
    </location>
</feature>
<dbReference type="Gene3D" id="3.40.50.200">
    <property type="entry name" value="Peptidase S8/S53 domain"/>
    <property type="match status" value="1"/>
</dbReference>
<dbReference type="InterPro" id="IPR050131">
    <property type="entry name" value="Peptidase_S8_subtilisin-like"/>
</dbReference>
<evidence type="ECO:0000313" key="8">
    <source>
        <dbReference type="EMBL" id="ODM18138.1"/>
    </source>
</evidence>
<dbReference type="Pfam" id="PF00082">
    <property type="entry name" value="Peptidase_S8"/>
    <property type="match status" value="1"/>
</dbReference>
<name>A0A1E3BB83_ASPCR</name>
<dbReference type="GO" id="GO:0004252">
    <property type="term" value="F:serine-type endopeptidase activity"/>
    <property type="evidence" value="ECO:0007669"/>
    <property type="project" value="InterPro"/>
</dbReference>
<dbReference type="SUPFAM" id="SSF48403">
    <property type="entry name" value="Ankyrin repeat"/>
    <property type="match status" value="1"/>
</dbReference>
<keyword evidence="6" id="KW-0865">Zymogen</keyword>
<keyword evidence="3" id="KW-0732">Signal</keyword>
<evidence type="ECO:0000256" key="2">
    <source>
        <dbReference type="ARBA" id="ARBA00022670"/>
    </source>
</evidence>
<evidence type="ECO:0000256" key="6">
    <source>
        <dbReference type="ARBA" id="ARBA00023145"/>
    </source>
</evidence>
<reference evidence="8 9" key="1">
    <citation type="journal article" date="2016" name="BMC Genomics">
        <title>Comparative genomic and transcriptomic analyses of the Fuzhuan brick tea-fermentation fungus Aspergillus cristatus.</title>
        <authorList>
            <person name="Ge Y."/>
            <person name="Wang Y."/>
            <person name="Liu Y."/>
            <person name="Tan Y."/>
            <person name="Ren X."/>
            <person name="Zhang X."/>
            <person name="Hyde K.D."/>
            <person name="Liu Y."/>
            <person name="Liu Z."/>
        </authorList>
    </citation>
    <scope>NUCLEOTIDE SEQUENCE [LARGE SCALE GENOMIC DNA]</scope>
    <source>
        <strain evidence="8 9">GZAAS20.1005</strain>
    </source>
</reference>
<dbReference type="GO" id="GO:0006508">
    <property type="term" value="P:proteolysis"/>
    <property type="evidence" value="ECO:0007669"/>
    <property type="project" value="UniProtKB-KW"/>
</dbReference>
<gene>
    <name evidence="8" type="ORF">SI65_06009</name>
</gene>
<accession>A0A1E3BB83</accession>
<dbReference type="EMBL" id="JXNT01000006">
    <property type="protein sequence ID" value="ODM18138.1"/>
    <property type="molecule type" value="Genomic_DNA"/>
</dbReference>
<dbReference type="SUPFAM" id="SSF52743">
    <property type="entry name" value="Subtilisin-like"/>
    <property type="match status" value="1"/>
</dbReference>
<dbReference type="InterPro" id="IPR015500">
    <property type="entry name" value="Peptidase_S8_subtilisin-rel"/>
</dbReference>
<protein>
    <recommendedName>
        <fullName evidence="7">Peptidase S8/S53 domain-containing protein</fullName>
    </recommendedName>
</protein>
<keyword evidence="2" id="KW-0645">Protease</keyword>
<comment type="caution">
    <text evidence="8">The sequence shown here is derived from an EMBL/GenBank/DDBJ whole genome shotgun (WGS) entry which is preliminary data.</text>
</comment>
<evidence type="ECO:0000313" key="9">
    <source>
        <dbReference type="Proteomes" id="UP000094569"/>
    </source>
</evidence>
<dbReference type="Proteomes" id="UP000094569">
    <property type="component" value="Unassembled WGS sequence"/>
</dbReference>
<dbReference type="PRINTS" id="PR00723">
    <property type="entry name" value="SUBTILISIN"/>
</dbReference>
<dbReference type="VEuPathDB" id="FungiDB:SI65_06009"/>
<dbReference type="InterPro" id="IPR036770">
    <property type="entry name" value="Ankyrin_rpt-contain_sf"/>
</dbReference>
<dbReference type="PANTHER" id="PTHR43806">
    <property type="entry name" value="PEPTIDASE S8"/>
    <property type="match status" value="1"/>
</dbReference>
<dbReference type="SMART" id="SM00248">
    <property type="entry name" value="ANK"/>
    <property type="match status" value="2"/>
</dbReference>
<keyword evidence="9" id="KW-1185">Reference proteome</keyword>
<dbReference type="PANTHER" id="PTHR43806:SF11">
    <property type="entry name" value="CEREVISIN-RELATED"/>
    <property type="match status" value="1"/>
</dbReference>
<evidence type="ECO:0000256" key="1">
    <source>
        <dbReference type="ARBA" id="ARBA00011073"/>
    </source>
</evidence>
<evidence type="ECO:0000256" key="4">
    <source>
        <dbReference type="ARBA" id="ARBA00022801"/>
    </source>
</evidence>
<proteinExistence type="inferred from homology"/>
<evidence type="ECO:0000259" key="7">
    <source>
        <dbReference type="Pfam" id="PF00082"/>
    </source>
</evidence>
<evidence type="ECO:0000256" key="3">
    <source>
        <dbReference type="ARBA" id="ARBA00022729"/>
    </source>
</evidence>
<organism evidence="8 9">
    <name type="scientific">Aspergillus cristatus</name>
    <name type="common">Chinese Fuzhuan brick tea-fermentation fungus</name>
    <name type="synonym">Eurotium cristatum</name>
    <dbReference type="NCBI Taxonomy" id="573508"/>
    <lineage>
        <taxon>Eukaryota</taxon>
        <taxon>Fungi</taxon>
        <taxon>Dikarya</taxon>
        <taxon>Ascomycota</taxon>
        <taxon>Pezizomycotina</taxon>
        <taxon>Eurotiomycetes</taxon>
        <taxon>Eurotiomycetidae</taxon>
        <taxon>Eurotiales</taxon>
        <taxon>Aspergillaceae</taxon>
        <taxon>Aspergillus</taxon>
        <taxon>Aspergillus subgen. Aspergillus</taxon>
    </lineage>
</organism>
<dbReference type="Gene3D" id="1.25.40.20">
    <property type="entry name" value="Ankyrin repeat-containing domain"/>
    <property type="match status" value="1"/>
</dbReference>
<keyword evidence="5" id="KW-0720">Serine protease</keyword>
<dbReference type="OrthoDB" id="5386278at2759"/>
<dbReference type="InterPro" id="IPR036852">
    <property type="entry name" value="Peptidase_S8/S53_dom_sf"/>
</dbReference>